<dbReference type="InterPro" id="IPR020846">
    <property type="entry name" value="MFS_dom"/>
</dbReference>
<keyword evidence="5 6" id="KW-0472">Membrane</keyword>
<dbReference type="EMBL" id="AUZZ01004118">
    <property type="protein sequence ID" value="EQD55074.1"/>
    <property type="molecule type" value="Genomic_DNA"/>
</dbReference>
<dbReference type="SUPFAM" id="SSF103473">
    <property type="entry name" value="MFS general substrate transporter"/>
    <property type="match status" value="1"/>
</dbReference>
<reference evidence="8" key="2">
    <citation type="journal article" date="2014" name="ISME J.">
        <title>Microbial stratification in low pH oxic and suboxic macroscopic growths along an acid mine drainage.</title>
        <authorList>
            <person name="Mendez-Garcia C."/>
            <person name="Mesa V."/>
            <person name="Sprenger R.R."/>
            <person name="Richter M."/>
            <person name="Diez M.S."/>
            <person name="Solano J."/>
            <person name="Bargiela R."/>
            <person name="Golyshina O.V."/>
            <person name="Manteca A."/>
            <person name="Ramos J.L."/>
            <person name="Gallego J.R."/>
            <person name="Llorente I."/>
            <person name="Martins Dos Santos V.A."/>
            <person name="Jensen O.N."/>
            <person name="Pelaez A.I."/>
            <person name="Sanchez J."/>
            <person name="Ferrer M."/>
        </authorList>
    </citation>
    <scope>NUCLEOTIDE SEQUENCE</scope>
</reference>
<evidence type="ECO:0000259" key="7">
    <source>
        <dbReference type="PROSITE" id="PS50850"/>
    </source>
</evidence>
<dbReference type="GO" id="GO:0016020">
    <property type="term" value="C:membrane"/>
    <property type="evidence" value="ECO:0007669"/>
    <property type="project" value="UniProtKB-SubCell"/>
</dbReference>
<keyword evidence="3 6" id="KW-0812">Transmembrane</keyword>
<dbReference type="AlphaFoldDB" id="T1BPB9"/>
<sequence>MDGPPDPRGISGHPRRVLFVLVLGTLMASVDSTIVLLAFPTIATDLRANLSLVLWTILIYLLVAAILTTQLGRVGDLFGRARMYNRGVRHLHRGIGPLRP</sequence>
<dbReference type="PROSITE" id="PS50850">
    <property type="entry name" value="MFS"/>
    <property type="match status" value="1"/>
</dbReference>
<feature type="domain" description="Major facilitator superfamily (MFS) profile" evidence="7">
    <location>
        <begin position="17"/>
        <end position="100"/>
    </location>
</feature>
<dbReference type="Gene3D" id="1.20.1720.10">
    <property type="entry name" value="Multidrug resistance protein D"/>
    <property type="match status" value="1"/>
</dbReference>
<reference evidence="8" key="1">
    <citation type="submission" date="2013-08" db="EMBL/GenBank/DDBJ databases">
        <authorList>
            <person name="Mendez C."/>
            <person name="Richter M."/>
            <person name="Ferrer M."/>
            <person name="Sanchez J."/>
        </authorList>
    </citation>
    <scope>NUCLEOTIDE SEQUENCE</scope>
</reference>
<comment type="caution">
    <text evidence="8">The sequence shown here is derived from an EMBL/GenBank/DDBJ whole genome shotgun (WGS) entry which is preliminary data.</text>
</comment>
<proteinExistence type="predicted"/>
<name>T1BPB9_9ZZZZ</name>
<accession>T1BPB9</accession>
<evidence type="ECO:0000256" key="4">
    <source>
        <dbReference type="ARBA" id="ARBA00022989"/>
    </source>
</evidence>
<dbReference type="PANTHER" id="PTHR42718:SF9">
    <property type="entry name" value="MAJOR FACILITATOR SUPERFAMILY MULTIDRUG TRANSPORTER MFSC"/>
    <property type="match status" value="1"/>
</dbReference>
<dbReference type="GO" id="GO:0022857">
    <property type="term" value="F:transmembrane transporter activity"/>
    <property type="evidence" value="ECO:0007669"/>
    <property type="project" value="InterPro"/>
</dbReference>
<evidence type="ECO:0000256" key="6">
    <source>
        <dbReference type="SAM" id="Phobius"/>
    </source>
</evidence>
<feature type="transmembrane region" description="Helical" evidence="6">
    <location>
        <begin position="52"/>
        <end position="72"/>
    </location>
</feature>
<organism evidence="8">
    <name type="scientific">mine drainage metagenome</name>
    <dbReference type="NCBI Taxonomy" id="410659"/>
    <lineage>
        <taxon>unclassified sequences</taxon>
        <taxon>metagenomes</taxon>
        <taxon>ecological metagenomes</taxon>
    </lineage>
</organism>
<comment type="subcellular location">
    <subcellularLocation>
        <location evidence="1">Membrane</location>
        <topology evidence="1">Multi-pass membrane protein</topology>
    </subcellularLocation>
</comment>
<evidence type="ECO:0000256" key="3">
    <source>
        <dbReference type="ARBA" id="ARBA00022692"/>
    </source>
</evidence>
<feature type="transmembrane region" description="Helical" evidence="6">
    <location>
        <begin position="17"/>
        <end position="40"/>
    </location>
</feature>
<evidence type="ECO:0000256" key="2">
    <source>
        <dbReference type="ARBA" id="ARBA00022448"/>
    </source>
</evidence>
<evidence type="ECO:0000313" key="8">
    <source>
        <dbReference type="EMBL" id="EQD55074.1"/>
    </source>
</evidence>
<feature type="non-terminal residue" evidence="8">
    <location>
        <position position="100"/>
    </location>
</feature>
<dbReference type="PANTHER" id="PTHR42718">
    <property type="entry name" value="MAJOR FACILITATOR SUPERFAMILY MULTIDRUG TRANSPORTER MFSC"/>
    <property type="match status" value="1"/>
</dbReference>
<evidence type="ECO:0000256" key="1">
    <source>
        <dbReference type="ARBA" id="ARBA00004141"/>
    </source>
</evidence>
<dbReference type="InterPro" id="IPR036259">
    <property type="entry name" value="MFS_trans_sf"/>
</dbReference>
<keyword evidence="2" id="KW-0813">Transport</keyword>
<keyword evidence="4 6" id="KW-1133">Transmembrane helix</keyword>
<gene>
    <name evidence="8" type="ORF">B2A_05892</name>
</gene>
<protein>
    <submittedName>
        <fullName evidence="8">Major facilitator transporter</fullName>
    </submittedName>
</protein>
<evidence type="ECO:0000256" key="5">
    <source>
        <dbReference type="ARBA" id="ARBA00023136"/>
    </source>
</evidence>